<evidence type="ECO:0000256" key="1">
    <source>
        <dbReference type="SAM" id="Phobius"/>
    </source>
</evidence>
<protein>
    <submittedName>
        <fullName evidence="3">Predicted membrane protein</fullName>
    </submittedName>
</protein>
<evidence type="ECO:0000313" key="2">
    <source>
        <dbReference type="EMBL" id="BCV47059.1"/>
    </source>
</evidence>
<dbReference type="GeneID" id="93811191"/>
<evidence type="ECO:0000313" key="4">
    <source>
        <dbReference type="Proteomes" id="UP000254069"/>
    </source>
</evidence>
<accession>A0A379ZBM9</accession>
<dbReference type="Pfam" id="PF06611">
    <property type="entry name" value="DUF1145"/>
    <property type="match status" value="1"/>
</dbReference>
<keyword evidence="1" id="KW-1133">Transmembrane helix</keyword>
<dbReference type="Proteomes" id="UP000254069">
    <property type="component" value="Unassembled WGS sequence"/>
</dbReference>
<dbReference type="Proteomes" id="UP000825078">
    <property type="component" value="Chromosome"/>
</dbReference>
<dbReference type="RefSeq" id="WP_044735467.1">
    <property type="nucleotide sequence ID" value="NZ_AP024609.1"/>
</dbReference>
<feature type="transmembrane region" description="Helical" evidence="1">
    <location>
        <begin position="6"/>
        <end position="24"/>
    </location>
</feature>
<feature type="transmembrane region" description="Helical" evidence="1">
    <location>
        <begin position="31"/>
        <end position="53"/>
    </location>
</feature>
<dbReference type="InterPro" id="IPR009525">
    <property type="entry name" value="DUF1145"/>
</dbReference>
<keyword evidence="4" id="KW-1185">Reference proteome</keyword>
<dbReference type="KEGG" id="salg:BS332_08505"/>
<accession>A0A2T3H2T1</accession>
<reference evidence="3 4" key="1">
    <citation type="submission" date="2018-06" db="EMBL/GenBank/DDBJ databases">
        <authorList>
            <consortium name="Pathogen Informatics"/>
            <person name="Doyle S."/>
        </authorList>
    </citation>
    <scope>NUCLEOTIDE SEQUENCE [LARGE SCALE GENOMIC DNA]</scope>
    <source>
        <strain evidence="3 4">NCTC10738</strain>
    </source>
</reference>
<dbReference type="STRING" id="38313.GCA_000947195_04210"/>
<organism evidence="3 4">
    <name type="scientific">Shewanella algae</name>
    <dbReference type="NCBI Taxonomy" id="38313"/>
    <lineage>
        <taxon>Bacteria</taxon>
        <taxon>Pseudomonadati</taxon>
        <taxon>Pseudomonadota</taxon>
        <taxon>Gammaproteobacteria</taxon>
        <taxon>Alteromonadales</taxon>
        <taxon>Shewanellaceae</taxon>
        <taxon>Shewanella</taxon>
    </lineage>
</organism>
<gene>
    <name evidence="3" type="ORF">NCTC10738_01423</name>
    <name evidence="2" type="ORF">TUM17379_40770</name>
</gene>
<dbReference type="AlphaFoldDB" id="A0A2T3H2T1"/>
<keyword evidence="1" id="KW-0812">Transmembrane</keyword>
<dbReference type="EMBL" id="UGYO01000001">
    <property type="protein sequence ID" value="SUI58464.1"/>
    <property type="molecule type" value="Genomic_DNA"/>
</dbReference>
<reference evidence="2" key="2">
    <citation type="submission" date="2021-05" db="EMBL/GenBank/DDBJ databases">
        <title>Molecular characterization for Shewanella algae harboring chromosomal blaOXA-55-like strains isolated from clinical and environment sample.</title>
        <authorList>
            <person name="Ohama Y."/>
            <person name="Aoki K."/>
            <person name="Harada S."/>
            <person name="Moriya K."/>
            <person name="Ishii Y."/>
            <person name="Tateda K."/>
        </authorList>
    </citation>
    <scope>NUCLEOTIDE SEQUENCE</scope>
    <source>
        <strain evidence="2">TUM17379</strain>
    </source>
</reference>
<evidence type="ECO:0000313" key="3">
    <source>
        <dbReference type="EMBL" id="SUI58464.1"/>
    </source>
</evidence>
<dbReference type="EMBL" id="AP024613">
    <property type="protein sequence ID" value="BCV47059.1"/>
    <property type="molecule type" value="Genomic_DNA"/>
</dbReference>
<dbReference type="PANTHER" id="PTHR38775:SF1">
    <property type="entry name" value="INNER MEMBRANE PROTEIN"/>
    <property type="match status" value="1"/>
</dbReference>
<sequence>MKAVLVLGKLATLLAWVLMFFNLFSPFEGNIGVILTILLGVTAMMHGLQVLIFHTIFCQLLPLKAKDYLNAFLFGVFALLDYRQRALSQLAAETSANTQD</sequence>
<keyword evidence="1" id="KW-0472">Membrane</keyword>
<name>A0A2T3H2T1_9GAMM</name>
<dbReference type="PANTHER" id="PTHR38775">
    <property type="entry name" value="INNER MEMBRANE PROTEIN-RELATED"/>
    <property type="match status" value="1"/>
</dbReference>
<proteinExistence type="predicted"/>